<feature type="domain" description="Carboxylesterase type B" evidence="3">
    <location>
        <begin position="30"/>
        <end position="493"/>
    </location>
</feature>
<dbReference type="Gene3D" id="3.40.50.1820">
    <property type="entry name" value="alpha/beta hydrolase"/>
    <property type="match status" value="1"/>
</dbReference>
<keyword evidence="2" id="KW-0732">Signal</keyword>
<feature type="signal peptide" evidence="2">
    <location>
        <begin position="1"/>
        <end position="23"/>
    </location>
</feature>
<proteinExistence type="inferred from homology"/>
<feature type="chain" id="PRO_5002522045" evidence="2">
    <location>
        <begin position="24"/>
        <end position="525"/>
    </location>
</feature>
<dbReference type="EMBL" id="LN483142">
    <property type="protein sequence ID" value="CED82961.1"/>
    <property type="molecule type" value="Genomic_DNA"/>
</dbReference>
<evidence type="ECO:0000256" key="2">
    <source>
        <dbReference type="SAM" id="SignalP"/>
    </source>
</evidence>
<dbReference type="ESTHER" id="pharh-a0a0f7snj6">
    <property type="family name" value="Fungal_carboxylesterase_lipase"/>
</dbReference>
<evidence type="ECO:0000313" key="4">
    <source>
        <dbReference type="EMBL" id="CED82961.1"/>
    </source>
</evidence>
<dbReference type="InterPro" id="IPR002018">
    <property type="entry name" value="CarbesteraseB"/>
</dbReference>
<accession>A0A0F7SNJ6</accession>
<dbReference type="GO" id="GO:0016787">
    <property type="term" value="F:hydrolase activity"/>
    <property type="evidence" value="ECO:0007669"/>
    <property type="project" value="InterPro"/>
</dbReference>
<dbReference type="PANTHER" id="PTHR45570">
    <property type="entry name" value="CARBOXYLIC ESTER HYDROLASE"/>
    <property type="match status" value="1"/>
</dbReference>
<evidence type="ECO:0000259" key="3">
    <source>
        <dbReference type="Pfam" id="PF00135"/>
    </source>
</evidence>
<reference evidence="4" key="1">
    <citation type="submission" date="2014-08" db="EMBL/GenBank/DDBJ databases">
        <authorList>
            <person name="Sharma Rahul"/>
            <person name="Thines Marco"/>
        </authorList>
    </citation>
    <scope>NUCLEOTIDE SEQUENCE</scope>
</reference>
<name>A0A0F7SNJ6_PHARH</name>
<comment type="similarity">
    <text evidence="1">Belongs to the 'GDXG' lipolytic enzyme family.</text>
</comment>
<dbReference type="Pfam" id="PF00135">
    <property type="entry name" value="COesterase"/>
    <property type="match status" value="1"/>
</dbReference>
<dbReference type="SUPFAM" id="SSF53474">
    <property type="entry name" value="alpha/beta-Hydrolases"/>
    <property type="match status" value="1"/>
</dbReference>
<dbReference type="PANTHER" id="PTHR45570:SF1">
    <property type="entry name" value="CARBOXYLIC ESTER HYDROLASE"/>
    <property type="match status" value="1"/>
</dbReference>
<sequence length="525" mass="55672">MLFLSGLLFPLILFIQSVSSVAALANSSNTKSVFTSLGWVQGSVSGDVTRYTVKYAKANRWKDSQITTYWDNVASYVWFFRQDGTSLPPTCPQASNVASTSSSSEDCLSLVIYAPPSAKDLPIMLWIHGGSFVTGSASAPGLDGSKFALKNDVIVVVIQYRLGVLGLLPPANASSSPNLAVRDVINSLKYVRSVASSYGGNKNKITIAGQSSGAHMIRALLSSPQAKGLFHSAILQSDPMTYGMSTPTTTSILTNAFYSTLTNSTAQMSAADLVAAQTQFLSYAYTLDNSVPLAESIRPTASSSDATLPMDFFKALQAGSLPSGTLSVPLLLTTVKDEFGSSLGPLNPEPVPSAYYAPELSVVFRESDKSAAILNSLEYPLGTDGDATRTALLDVGTEGLWTCAVQYAASLWKSKGGAVYVGEFEAGSPYDDNQQIPYCTGLVCHEDDIKVVFGTGSSGSNAEVVSRWGSFVRDSTPNGGAYTNWKQFDSPSTILPLGGSTVTRSCPAGFWGSSPVLFDWQMYSA</sequence>
<dbReference type="AlphaFoldDB" id="A0A0F7SNJ6"/>
<dbReference type="InterPro" id="IPR002168">
    <property type="entry name" value="Lipase_GDXG_HIS_AS"/>
</dbReference>
<dbReference type="PROSITE" id="PS01173">
    <property type="entry name" value="LIPASE_GDXG_HIS"/>
    <property type="match status" value="1"/>
</dbReference>
<evidence type="ECO:0000256" key="1">
    <source>
        <dbReference type="ARBA" id="ARBA00010515"/>
    </source>
</evidence>
<protein>
    <submittedName>
        <fullName evidence="4">Carboxylesterase and related proteins</fullName>
    </submittedName>
</protein>
<dbReference type="InterPro" id="IPR029058">
    <property type="entry name" value="AB_hydrolase_fold"/>
</dbReference>
<organism evidence="4">
    <name type="scientific">Phaffia rhodozyma</name>
    <name type="common">Yeast</name>
    <name type="synonym">Xanthophyllomyces dendrorhous</name>
    <dbReference type="NCBI Taxonomy" id="264483"/>
    <lineage>
        <taxon>Eukaryota</taxon>
        <taxon>Fungi</taxon>
        <taxon>Dikarya</taxon>
        <taxon>Basidiomycota</taxon>
        <taxon>Agaricomycotina</taxon>
        <taxon>Tremellomycetes</taxon>
        <taxon>Cystofilobasidiales</taxon>
        <taxon>Mrakiaceae</taxon>
        <taxon>Phaffia</taxon>
    </lineage>
</organism>